<gene>
    <name evidence="1" type="ORF">J0B03_00720</name>
</gene>
<sequence>MKKAKGYSLIELLIGMLLLSLAWSMAMGILGNQLKTVRALTNRMDVETNVRHTMILLERQLEQSDRIIVENGTMYLRDLENPVYLNYYSLEGIYLHKNKVYENLRSIGLGSKSQMAYPITSFQMEAQEDGTVLLTVESTFEEQVYRLTKVVTPASPVVTLE</sequence>
<dbReference type="EMBL" id="CP071444">
    <property type="protein sequence ID" value="QSX08648.1"/>
    <property type="molecule type" value="Genomic_DNA"/>
</dbReference>
<dbReference type="Proteomes" id="UP000663499">
    <property type="component" value="Chromosome"/>
</dbReference>
<reference evidence="1" key="1">
    <citation type="submission" date="2021-03" db="EMBL/GenBank/DDBJ databases">
        <title>Alkalibacter marinus sp. nov., isolated from tidal flat sediment.</title>
        <authorList>
            <person name="Namirimu T."/>
            <person name="Yang J.-A."/>
            <person name="Yang S.-H."/>
            <person name="Kim Y.-J."/>
            <person name="Kwon K.K."/>
        </authorList>
    </citation>
    <scope>NUCLEOTIDE SEQUENCE</scope>
    <source>
        <strain evidence="1">ES005</strain>
    </source>
</reference>
<dbReference type="AlphaFoldDB" id="A0A975AI29"/>
<proteinExistence type="predicted"/>
<accession>A0A975AI29</accession>
<evidence type="ECO:0000313" key="2">
    <source>
        <dbReference type="Proteomes" id="UP000663499"/>
    </source>
</evidence>
<dbReference type="Pfam" id="PF07963">
    <property type="entry name" value="N_methyl"/>
    <property type="match status" value="1"/>
</dbReference>
<dbReference type="PROSITE" id="PS00409">
    <property type="entry name" value="PROKAR_NTER_METHYL"/>
    <property type="match status" value="1"/>
</dbReference>
<dbReference type="RefSeq" id="WP_207299989.1">
    <property type="nucleotide sequence ID" value="NZ_CP071444.1"/>
</dbReference>
<keyword evidence="2" id="KW-1185">Reference proteome</keyword>
<dbReference type="NCBIfam" id="TIGR02532">
    <property type="entry name" value="IV_pilin_GFxxxE"/>
    <property type="match status" value="1"/>
</dbReference>
<protein>
    <submittedName>
        <fullName evidence="1">Prepilin-type N-terminal cleavage/methylation domain-containing protein</fullName>
    </submittedName>
</protein>
<dbReference type="KEGG" id="alka:J0B03_00720"/>
<evidence type="ECO:0000313" key="1">
    <source>
        <dbReference type="EMBL" id="QSX08648.1"/>
    </source>
</evidence>
<name>A0A975AI29_9FIRM</name>
<dbReference type="InterPro" id="IPR012902">
    <property type="entry name" value="N_methyl_site"/>
</dbReference>
<organism evidence="1 2">
    <name type="scientific">Alkalibacter rhizosphaerae</name>
    <dbReference type="NCBI Taxonomy" id="2815577"/>
    <lineage>
        <taxon>Bacteria</taxon>
        <taxon>Bacillati</taxon>
        <taxon>Bacillota</taxon>
        <taxon>Clostridia</taxon>
        <taxon>Eubacteriales</taxon>
        <taxon>Eubacteriaceae</taxon>
        <taxon>Alkalibacter</taxon>
    </lineage>
</organism>